<dbReference type="InterPro" id="IPR009061">
    <property type="entry name" value="DNA-bd_dom_put_sf"/>
</dbReference>
<dbReference type="NCBIfam" id="TIGR02047">
    <property type="entry name" value="CadR-PbrR"/>
    <property type="match status" value="1"/>
</dbReference>
<reference evidence="4" key="1">
    <citation type="journal article" date="2019" name="Int. J. Syst. Evol. Microbiol.">
        <title>The Global Catalogue of Microorganisms (GCM) 10K type strain sequencing project: providing services to taxonomists for standard genome sequencing and annotation.</title>
        <authorList>
            <consortium name="The Broad Institute Genomics Platform"/>
            <consortium name="The Broad Institute Genome Sequencing Center for Infectious Disease"/>
            <person name="Wu L."/>
            <person name="Ma J."/>
        </authorList>
    </citation>
    <scope>NUCLEOTIDE SEQUENCE [LARGE SCALE GENOMIC DNA]</scope>
    <source>
        <strain evidence="4">KACC 12507</strain>
    </source>
</reference>
<organism evidence="3 4">
    <name type="scientific">Glaciecola siphonariae</name>
    <dbReference type="NCBI Taxonomy" id="521012"/>
    <lineage>
        <taxon>Bacteria</taxon>
        <taxon>Pseudomonadati</taxon>
        <taxon>Pseudomonadota</taxon>
        <taxon>Gammaproteobacteria</taxon>
        <taxon>Alteromonadales</taxon>
        <taxon>Alteromonadaceae</taxon>
        <taxon>Glaciecola</taxon>
    </lineage>
</organism>
<proteinExistence type="predicted"/>
<evidence type="ECO:0000313" key="4">
    <source>
        <dbReference type="Proteomes" id="UP001595897"/>
    </source>
</evidence>
<dbReference type="PRINTS" id="PR00040">
    <property type="entry name" value="HTHMERR"/>
</dbReference>
<feature type="domain" description="HTH merR-type" evidence="2">
    <location>
        <begin position="1"/>
        <end position="69"/>
    </location>
</feature>
<dbReference type="EMBL" id="JBHSGU010000005">
    <property type="protein sequence ID" value="MFC4700813.1"/>
    <property type="molecule type" value="Genomic_DNA"/>
</dbReference>
<gene>
    <name evidence="3" type="primary">cadR</name>
    <name evidence="3" type="ORF">ACFO4O_11635</name>
</gene>
<sequence length="130" mass="14827">MKIGELAKRSGCSIQTIRFYERKGLLSKPKRTEANYRSYDKTLLDELIFIKQCRSLDISMKEIETLIHNKNNPEQSCSSVNKLIDEHICQVNEKIKELSSLKLTLEQMAQSCDANKTIKECGILSELTGS</sequence>
<dbReference type="Pfam" id="PF13411">
    <property type="entry name" value="MerR_1"/>
    <property type="match status" value="1"/>
</dbReference>
<evidence type="ECO:0000313" key="3">
    <source>
        <dbReference type="EMBL" id="MFC4700813.1"/>
    </source>
</evidence>
<protein>
    <submittedName>
        <fullName evidence="3">Cd(II)/Pb(II)-responsive transcriptional regulator</fullName>
    </submittedName>
</protein>
<dbReference type="PANTHER" id="PTHR30204">
    <property type="entry name" value="REDOX-CYCLING DRUG-SENSING TRANSCRIPTIONAL ACTIVATOR SOXR"/>
    <property type="match status" value="1"/>
</dbReference>
<accession>A0ABV9LXW0</accession>
<dbReference type="InterPro" id="IPR011791">
    <property type="entry name" value="CadR-PbrR"/>
</dbReference>
<dbReference type="InterPro" id="IPR000551">
    <property type="entry name" value="MerR-type_HTH_dom"/>
</dbReference>
<dbReference type="Proteomes" id="UP001595897">
    <property type="component" value="Unassembled WGS sequence"/>
</dbReference>
<dbReference type="CDD" id="cd04784">
    <property type="entry name" value="HTH_CadR-PbrR"/>
    <property type="match status" value="1"/>
</dbReference>
<name>A0ABV9LXW0_9ALTE</name>
<evidence type="ECO:0000256" key="1">
    <source>
        <dbReference type="ARBA" id="ARBA00023125"/>
    </source>
</evidence>
<dbReference type="RefSeq" id="WP_382408693.1">
    <property type="nucleotide sequence ID" value="NZ_JBHSGU010000005.1"/>
</dbReference>
<evidence type="ECO:0000259" key="2">
    <source>
        <dbReference type="PROSITE" id="PS50937"/>
    </source>
</evidence>
<keyword evidence="4" id="KW-1185">Reference proteome</keyword>
<dbReference type="SMART" id="SM00422">
    <property type="entry name" value="HTH_MERR"/>
    <property type="match status" value="1"/>
</dbReference>
<dbReference type="PROSITE" id="PS50937">
    <property type="entry name" value="HTH_MERR_2"/>
    <property type="match status" value="1"/>
</dbReference>
<keyword evidence="1" id="KW-0238">DNA-binding</keyword>
<dbReference type="SUPFAM" id="SSF46955">
    <property type="entry name" value="Putative DNA-binding domain"/>
    <property type="match status" value="1"/>
</dbReference>
<dbReference type="PROSITE" id="PS00552">
    <property type="entry name" value="HTH_MERR_1"/>
    <property type="match status" value="1"/>
</dbReference>
<dbReference type="Gene3D" id="1.10.1660.10">
    <property type="match status" value="1"/>
</dbReference>
<dbReference type="InterPro" id="IPR047057">
    <property type="entry name" value="MerR_fam"/>
</dbReference>
<comment type="caution">
    <text evidence="3">The sequence shown here is derived from an EMBL/GenBank/DDBJ whole genome shotgun (WGS) entry which is preliminary data.</text>
</comment>
<dbReference type="PANTHER" id="PTHR30204:SF92">
    <property type="entry name" value="HTH-TYPE TRANSCRIPTIONAL REGULATOR ZNTR"/>
    <property type="match status" value="1"/>
</dbReference>